<feature type="region of interest" description="Disordered" evidence="3">
    <location>
        <begin position="50"/>
        <end position="77"/>
    </location>
</feature>
<evidence type="ECO:0000256" key="3">
    <source>
        <dbReference type="SAM" id="MobiDB-lite"/>
    </source>
</evidence>
<evidence type="ECO:0000259" key="5">
    <source>
        <dbReference type="PROSITE" id="PS50076"/>
    </source>
</evidence>
<protein>
    <recommendedName>
        <fullName evidence="5">J domain-containing protein</fullName>
    </recommendedName>
</protein>
<gene>
    <name evidence="6" type="ORF">AMD01_19855</name>
</gene>
<dbReference type="SUPFAM" id="SSF46565">
    <property type="entry name" value="Chaperone J-domain"/>
    <property type="match status" value="1"/>
</dbReference>
<dbReference type="OrthoDB" id="9816462at2"/>
<evidence type="ECO:0000256" key="2">
    <source>
        <dbReference type="ARBA" id="ARBA00023016"/>
    </source>
</evidence>
<dbReference type="RefSeq" id="WP_053403180.1">
    <property type="nucleotide sequence ID" value="NZ_LILC01000030.1"/>
</dbReference>
<reference evidence="7" key="1">
    <citation type="submission" date="2015-08" db="EMBL/GenBank/DDBJ databases">
        <title>Fjat-14210 dsm16467.</title>
        <authorList>
            <person name="Liu B."/>
            <person name="Wang J."/>
            <person name="Zhu Y."/>
            <person name="Liu G."/>
            <person name="Chen Q."/>
            <person name="Chen Z."/>
            <person name="Lan J."/>
            <person name="Che J."/>
            <person name="Ge C."/>
            <person name="Shi H."/>
            <person name="Pan Z."/>
            <person name="Liu X."/>
        </authorList>
    </citation>
    <scope>NUCLEOTIDE SEQUENCE [LARGE SCALE GENOMIC DNA]</scope>
    <source>
        <strain evidence="7">DSM 16467</strain>
    </source>
</reference>
<organism evidence="6 7">
    <name type="scientific">Priestia koreensis</name>
    <dbReference type="NCBI Taxonomy" id="284581"/>
    <lineage>
        <taxon>Bacteria</taxon>
        <taxon>Bacillati</taxon>
        <taxon>Bacillota</taxon>
        <taxon>Bacilli</taxon>
        <taxon>Bacillales</taxon>
        <taxon>Bacillaceae</taxon>
        <taxon>Priestia</taxon>
    </lineage>
</organism>
<dbReference type="EMBL" id="LILC01000030">
    <property type="protein sequence ID" value="KOO41195.1"/>
    <property type="molecule type" value="Genomic_DNA"/>
</dbReference>
<keyword evidence="4" id="KW-0812">Transmembrane</keyword>
<evidence type="ECO:0000313" key="7">
    <source>
        <dbReference type="Proteomes" id="UP000037558"/>
    </source>
</evidence>
<dbReference type="InterPro" id="IPR019734">
    <property type="entry name" value="TPR_rpt"/>
</dbReference>
<dbReference type="GO" id="GO:0006260">
    <property type="term" value="P:DNA replication"/>
    <property type="evidence" value="ECO:0007669"/>
    <property type="project" value="UniProtKB-KW"/>
</dbReference>
<evidence type="ECO:0000256" key="4">
    <source>
        <dbReference type="SAM" id="Phobius"/>
    </source>
</evidence>
<dbReference type="STRING" id="284581.AMD01_19855"/>
<keyword evidence="4" id="KW-0472">Membrane</keyword>
<keyword evidence="7" id="KW-1185">Reference proteome</keyword>
<dbReference type="Pfam" id="PF14559">
    <property type="entry name" value="TPR_19"/>
    <property type="match status" value="1"/>
</dbReference>
<name>A0A0M0KQU5_9BACI</name>
<dbReference type="CDD" id="cd06257">
    <property type="entry name" value="DnaJ"/>
    <property type="match status" value="1"/>
</dbReference>
<feature type="transmembrane region" description="Helical" evidence="4">
    <location>
        <begin position="424"/>
        <end position="442"/>
    </location>
</feature>
<dbReference type="Gene3D" id="1.10.287.110">
    <property type="entry name" value="DnaJ domain"/>
    <property type="match status" value="1"/>
</dbReference>
<dbReference type="SMART" id="SM00271">
    <property type="entry name" value="DnaJ"/>
    <property type="match status" value="1"/>
</dbReference>
<dbReference type="InterPro" id="IPR011990">
    <property type="entry name" value="TPR-like_helical_dom_sf"/>
</dbReference>
<dbReference type="Gene3D" id="1.25.40.10">
    <property type="entry name" value="Tetratricopeptide repeat domain"/>
    <property type="match status" value="1"/>
</dbReference>
<dbReference type="AlphaFoldDB" id="A0A0M0KQU5"/>
<evidence type="ECO:0000256" key="1">
    <source>
        <dbReference type="ARBA" id="ARBA00022705"/>
    </source>
</evidence>
<keyword evidence="2" id="KW-0346">Stress response</keyword>
<keyword evidence="4" id="KW-1133">Transmembrane helix</keyword>
<comment type="caution">
    <text evidence="6">The sequence shown here is derived from an EMBL/GenBank/DDBJ whole genome shotgun (WGS) entry which is preliminary data.</text>
</comment>
<dbReference type="SMART" id="SM00028">
    <property type="entry name" value="TPR"/>
    <property type="match status" value="4"/>
</dbReference>
<dbReference type="PROSITE" id="PS50076">
    <property type="entry name" value="DNAJ_2"/>
    <property type="match status" value="1"/>
</dbReference>
<dbReference type="PATRIC" id="fig|284581.3.peg.4360"/>
<proteinExistence type="predicted"/>
<dbReference type="Proteomes" id="UP000037558">
    <property type="component" value="Unassembled WGS sequence"/>
</dbReference>
<feature type="domain" description="J" evidence="5">
    <location>
        <begin position="3"/>
        <end position="62"/>
    </location>
</feature>
<evidence type="ECO:0000313" key="6">
    <source>
        <dbReference type="EMBL" id="KOO41195.1"/>
    </source>
</evidence>
<feature type="transmembrane region" description="Helical" evidence="4">
    <location>
        <begin position="475"/>
        <end position="496"/>
    </location>
</feature>
<accession>A0A0M0KQU5</accession>
<dbReference type="SUPFAM" id="SSF48452">
    <property type="entry name" value="TPR-like"/>
    <property type="match status" value="1"/>
</dbReference>
<keyword evidence="1" id="KW-0235">DNA replication</keyword>
<dbReference type="InterPro" id="IPR036869">
    <property type="entry name" value="J_dom_sf"/>
</dbReference>
<dbReference type="InterPro" id="IPR001623">
    <property type="entry name" value="DnaJ_domain"/>
</dbReference>
<sequence>MKSPWDILEIEPTDDLSVIKKAYSKKLKVYHPEDDPEGYQMLREAYDQASKQAKRKKKQRVAVPDIPEEEVNDQSTRNIEEELNDQPILNVEEEEQFDIPSLIKLPSHQNLEWDKEDAIEQFFDNAEDLYNDFPSRIEEEKWLELLDDDLLWDMELKQRISEDLLIFITQHYTLPKHIWLLLENQFAWRAMMESGNHGLDPESTANFLRFYKQRIGIYPALSFEAIKYANIDHDEFLSQREEALGYLLANELDEALLSIERAEALFADDPDLLRIKADTLFKLGIVTESIALWKKYLTLRPNDIDAKMFLARALYTQKMFSEAQDLCDELLASHPEHTGAISLKGKILLKEGRLEESRQQFKDLKRLVPYDAEAVTYLSEIHQLMGTPAYRKKYKHIFPKASLRRELQEKSFMNKLGSFIFNQFRLRTLIPIILIFVFWNMIGIGGNDFTSDVPRWALIMGSITFLLTDPTAEPFSITIPTVLLFLLIILCMVKILREWRHLIRAMK</sequence>